<evidence type="ECO:0000256" key="1">
    <source>
        <dbReference type="SAM" id="Phobius"/>
    </source>
</evidence>
<comment type="caution">
    <text evidence="3">The sequence shown here is derived from an EMBL/GenBank/DDBJ whole genome shotgun (WGS) entry which is preliminary data.</text>
</comment>
<keyword evidence="1" id="KW-1133">Transmembrane helix</keyword>
<evidence type="ECO:0000313" key="4">
    <source>
        <dbReference type="Proteomes" id="UP000176893"/>
    </source>
</evidence>
<protein>
    <submittedName>
        <fullName evidence="3">Uncharacterized protein</fullName>
    </submittedName>
</protein>
<feature type="signal peptide" evidence="2">
    <location>
        <begin position="1"/>
        <end position="23"/>
    </location>
</feature>
<feature type="transmembrane region" description="Helical" evidence="1">
    <location>
        <begin position="381"/>
        <end position="409"/>
    </location>
</feature>
<evidence type="ECO:0000256" key="2">
    <source>
        <dbReference type="SAM" id="SignalP"/>
    </source>
</evidence>
<dbReference type="SUPFAM" id="SSF69322">
    <property type="entry name" value="Tricorn protease domain 2"/>
    <property type="match status" value="1"/>
</dbReference>
<proteinExistence type="predicted"/>
<dbReference type="Proteomes" id="UP000176893">
    <property type="component" value="Unassembled WGS sequence"/>
</dbReference>
<sequence>MRNILLLFLLTVVSLVISPKASALNPGAVDFQKAEKATPAEAWIQANDGWWPHISPDGKYVVYGNGGSYVTNLKTKETHDITNQGDGASCRTGQWFNDDNIVTTCYGKNGLEVWIVTTGTWKGGKIADIRVENKDPVELTVTDYDLPTDGHWLATTIEGLYEDGQFVDSDLGHPVIAGDLLYATCDRGSNLGPICIYRDGQFLDSFEIQGLVGEMNALGEYVAWGGYNGGTWGRTSKGGMINLGVWGGQFEDGGPKIFSVDGKIWLATFNGFSSCALRPWGQTKVILVKDCPAASWDVAYDGQNIIVAAASDKGQLHINKISKDSVRVNLCGESCTDLPDSEVPRSDLLPSQNTRSFSSNPSIKAPTDGIPTDLGGLIQQIFTWSLSILGISVFVMFFYSGFLWLTAAGNTAKIGEARTHMTNAIFGAILLLSAYLILYTINPDFVKNTVNLPGLESQKTK</sequence>
<dbReference type="AlphaFoldDB" id="A0A1F8ED62"/>
<keyword evidence="2" id="KW-0732">Signal</keyword>
<keyword evidence="1" id="KW-0472">Membrane</keyword>
<dbReference type="Pfam" id="PF18895">
    <property type="entry name" value="T4SS_pilin"/>
    <property type="match status" value="1"/>
</dbReference>
<feature type="transmembrane region" description="Helical" evidence="1">
    <location>
        <begin position="421"/>
        <end position="441"/>
    </location>
</feature>
<keyword evidence="1" id="KW-0812">Transmembrane</keyword>
<feature type="chain" id="PRO_5009535302" evidence="2">
    <location>
        <begin position="24"/>
        <end position="461"/>
    </location>
</feature>
<dbReference type="EMBL" id="MGJB01000008">
    <property type="protein sequence ID" value="OGM98806.1"/>
    <property type="molecule type" value="Genomic_DNA"/>
</dbReference>
<organism evidence="3 4">
    <name type="scientific">Candidatus Yanofskybacteria bacterium RIFCSPHIGHO2_01_FULL_41_26</name>
    <dbReference type="NCBI Taxonomy" id="1802661"/>
    <lineage>
        <taxon>Bacteria</taxon>
        <taxon>Candidatus Yanofskyibacteriota</taxon>
    </lineage>
</organism>
<dbReference type="STRING" id="1802661.A2649_02245"/>
<reference evidence="3 4" key="1">
    <citation type="journal article" date="2016" name="Nat. Commun.">
        <title>Thousands of microbial genomes shed light on interconnected biogeochemical processes in an aquifer system.</title>
        <authorList>
            <person name="Anantharaman K."/>
            <person name="Brown C.T."/>
            <person name="Hug L.A."/>
            <person name="Sharon I."/>
            <person name="Castelle C.J."/>
            <person name="Probst A.J."/>
            <person name="Thomas B.C."/>
            <person name="Singh A."/>
            <person name="Wilkins M.J."/>
            <person name="Karaoz U."/>
            <person name="Brodie E.L."/>
            <person name="Williams K.H."/>
            <person name="Hubbard S.S."/>
            <person name="Banfield J.F."/>
        </authorList>
    </citation>
    <scope>NUCLEOTIDE SEQUENCE [LARGE SCALE GENOMIC DNA]</scope>
</reference>
<dbReference type="InterPro" id="IPR043993">
    <property type="entry name" value="T4SS_pilin"/>
</dbReference>
<accession>A0A1F8ED62</accession>
<gene>
    <name evidence="3" type="ORF">A2649_02245</name>
</gene>
<name>A0A1F8ED62_9BACT</name>
<evidence type="ECO:0000313" key="3">
    <source>
        <dbReference type="EMBL" id="OGM98806.1"/>
    </source>
</evidence>